<evidence type="ECO:0000313" key="1">
    <source>
        <dbReference type="EMBL" id="TGY91201.1"/>
    </source>
</evidence>
<keyword evidence="2" id="KW-1185">Reference proteome</keyword>
<dbReference type="EMBL" id="SRYA01000066">
    <property type="protein sequence ID" value="TGY91201.1"/>
    <property type="molecule type" value="Genomic_DNA"/>
</dbReference>
<accession>A0AC61RQ94</accession>
<evidence type="ECO:0000313" key="2">
    <source>
        <dbReference type="Proteomes" id="UP000304953"/>
    </source>
</evidence>
<comment type="caution">
    <text evidence="1">The sequence shown here is derived from an EMBL/GenBank/DDBJ whole genome shotgun (WGS) entry which is preliminary data.</text>
</comment>
<protein>
    <submittedName>
        <fullName evidence="1">Uncharacterized protein</fullName>
    </submittedName>
</protein>
<organism evidence="1 2">
    <name type="scientific">Petralouisia muris</name>
    <dbReference type="NCBI Taxonomy" id="3032872"/>
    <lineage>
        <taxon>Bacteria</taxon>
        <taxon>Bacillati</taxon>
        <taxon>Bacillota</taxon>
        <taxon>Clostridia</taxon>
        <taxon>Lachnospirales</taxon>
        <taxon>Lachnospiraceae</taxon>
        <taxon>Petralouisia</taxon>
    </lineage>
</organism>
<gene>
    <name evidence="1" type="ORF">E5329_22300</name>
</gene>
<dbReference type="Proteomes" id="UP000304953">
    <property type="component" value="Unassembled WGS sequence"/>
</dbReference>
<sequence>MTDEAGRAHTRACVNVSHVDKPEEPTDEFKANSSVEVPNASSQLGGYDPGKQTSDWDKAVGLKVSTDSDSLQFTLSHNMSFSVEDSNRNIWRYWDSCAYTVGSGENITCVGGWVYVGSSTSLSYELTGDTGKVTENSKSENGTYKAGIDKNTQNQNELVASNTYTISGMEPGKTYRVCHKIKYTPKSYTTPITEKLIWTGPWSIGPQWIYGTPQANGDSEDSEACIEITRPENPPEGGDPDPYGPKNNGSSNADVMFAGEQTNIGWKVEAKSVPTRRVTDYSAVGFVVRDDVASAAAMNSDMAHQPSAPCAYFGSKAALIGFGGTTCAEFSGDGLSVAENTDGLSGIKVEKIPSSSGAFTKQINIAVPDNVGAKYCNSYGYKWGYWYGVVKGETAENLTDDAATWTHVNGKDYWTNYSPACRTIAKKPNFAIWNGSIFSGGGIVSSTAPRHNDANSGQPTKLNDDGNKTTYGSWAENLAVAGSNISRFASSGAYGAGLPGLVSGNNWNMAWLTISNDGLKSSGSALGNSGINYNSSYDTRLSAYLKGSATNDVSNQSATTYSGASGVAGTQILYFNPGGTNGTLTINGNVTLDSAKKENIYELPQVVIYVDGNIAIDPSVTRLDAWLIATGDIDTCKGWQDNTTETRSLNRNANATCDNQLQINGPVIANSVKLRRTFGADNLVSFTGSHGDRSNKNVSSEVFNLSALTYLWSFAQAGRYQSSYTDVYSRELAPRY</sequence>
<reference evidence="1" key="1">
    <citation type="submission" date="2019-04" db="EMBL/GenBank/DDBJ databases">
        <title>Microbes associate with the intestines of laboratory mice.</title>
        <authorList>
            <person name="Navarre W."/>
            <person name="Wong E."/>
            <person name="Huang K."/>
            <person name="Tropini C."/>
            <person name="Ng K."/>
            <person name="Yu B."/>
        </authorList>
    </citation>
    <scope>NUCLEOTIDE SEQUENCE</scope>
    <source>
        <strain evidence="1">NM01_1-7b</strain>
    </source>
</reference>
<name>A0AC61RQ94_9FIRM</name>
<proteinExistence type="predicted"/>